<keyword evidence="1" id="KW-0233">DNA recombination</keyword>
<organism evidence="3 4">
    <name type="scientific">Hevea brasiliensis</name>
    <name type="common">Para rubber tree</name>
    <name type="synonym">Siphonia brasiliensis</name>
    <dbReference type="NCBI Taxonomy" id="3981"/>
    <lineage>
        <taxon>Eukaryota</taxon>
        <taxon>Viridiplantae</taxon>
        <taxon>Streptophyta</taxon>
        <taxon>Embryophyta</taxon>
        <taxon>Tracheophyta</taxon>
        <taxon>Spermatophyta</taxon>
        <taxon>Magnoliopsida</taxon>
        <taxon>eudicotyledons</taxon>
        <taxon>Gunneridae</taxon>
        <taxon>Pentapetalae</taxon>
        <taxon>rosids</taxon>
        <taxon>fabids</taxon>
        <taxon>Malpighiales</taxon>
        <taxon>Euphorbiaceae</taxon>
        <taxon>Crotonoideae</taxon>
        <taxon>Micrandreae</taxon>
        <taxon>Hevea</taxon>
    </lineage>
</organism>
<comment type="catalytic activity">
    <reaction evidence="1">
        <text>S-ubiquitinyl-[E2 ubiquitin-conjugating enzyme]-L-cysteine + [acceptor protein]-L-lysine = [E2 ubiquitin-conjugating enzyme]-L-cysteine + N(6)-ubiquitinyl-[acceptor protein]-L-lysine.</text>
        <dbReference type="EC" id="2.3.2.27"/>
    </reaction>
</comment>
<evidence type="ECO:0000313" key="3">
    <source>
        <dbReference type="EMBL" id="KAF2300085.1"/>
    </source>
</evidence>
<dbReference type="PANTHER" id="PTHR20973:SF0">
    <property type="entry name" value="NON-STRUCTURAL MAINTENANCE OF CHROMOSOMES ELEMENT 1 HOMOLOG"/>
    <property type="match status" value="1"/>
</dbReference>
<dbReference type="InterPro" id="IPR036388">
    <property type="entry name" value="WH-like_DNA-bd_sf"/>
</dbReference>
<sequence length="259" mass="28646">MELRRCRNQSDSQVCYGLVNNVSDEQSKLGTKYSVPQIALYKGFDNWEDANISLRNNLNNFMEAIVQDATAQGFISTIDGLNIRLENQVHSGTGSQSQGGSSQVPPALRNFSMSQKEKTLDELVHDRWLCLTPDGDIGLGVKSYIEVRSWFHNSGIPSCEVCNEAAIKMTDIRALQGEIDCPTCGTQWECQIPKSEVVEIKDELNEPIESQPLARSNRRKLKTNRNADADTVGCGSGSSQGSSSVSDLRRVTRSLARTR</sequence>
<dbReference type="EC" id="2.3.2.27" evidence="1"/>
<keyword evidence="1" id="KW-0234">DNA repair</keyword>
<keyword evidence="1" id="KW-0539">Nucleus</keyword>
<dbReference type="GO" id="GO:0061630">
    <property type="term" value="F:ubiquitin protein ligase activity"/>
    <property type="evidence" value="ECO:0007669"/>
    <property type="project" value="UniProtKB-EC"/>
</dbReference>
<evidence type="ECO:0000256" key="1">
    <source>
        <dbReference type="RuleBase" id="RU368018"/>
    </source>
</evidence>
<dbReference type="EMBL" id="JAAGAX010000010">
    <property type="protein sequence ID" value="KAF2300085.1"/>
    <property type="molecule type" value="Genomic_DNA"/>
</dbReference>
<dbReference type="Pfam" id="PF07574">
    <property type="entry name" value="SMC_Nse1"/>
    <property type="match status" value="1"/>
</dbReference>
<dbReference type="GO" id="GO:0030915">
    <property type="term" value="C:Smc5-Smc6 complex"/>
    <property type="evidence" value="ECO:0007669"/>
    <property type="project" value="UniProtKB-UniRule"/>
</dbReference>
<keyword evidence="4" id="KW-1185">Reference proteome</keyword>
<name>A0A6A6LHT7_HEVBR</name>
<comment type="similarity">
    <text evidence="1">Belongs to the NSE1 family.</text>
</comment>
<feature type="region of interest" description="Disordered" evidence="2">
    <location>
        <begin position="218"/>
        <end position="259"/>
    </location>
</feature>
<dbReference type="GO" id="GO:0005634">
    <property type="term" value="C:nucleus"/>
    <property type="evidence" value="ECO:0007669"/>
    <property type="project" value="UniProtKB-SubCell"/>
</dbReference>
<dbReference type="GO" id="GO:0000724">
    <property type="term" value="P:double-strand break repair via homologous recombination"/>
    <property type="evidence" value="ECO:0007669"/>
    <property type="project" value="TreeGrafter"/>
</dbReference>
<comment type="subcellular location">
    <subcellularLocation>
        <location evidence="1">Nucleus</location>
    </subcellularLocation>
</comment>
<keyword evidence="1" id="KW-0227">DNA damage</keyword>
<dbReference type="Gene3D" id="1.10.10.10">
    <property type="entry name" value="Winged helix-like DNA-binding domain superfamily/Winged helix DNA-binding domain"/>
    <property type="match status" value="1"/>
</dbReference>
<gene>
    <name evidence="3" type="ORF">GH714_008112</name>
</gene>
<keyword evidence="1" id="KW-0808">Transferase</keyword>
<reference evidence="3 4" key="1">
    <citation type="journal article" date="2020" name="Mol. Plant">
        <title>The Chromosome-Based Rubber Tree Genome Provides New Insights into Spurge Genome Evolution and Rubber Biosynthesis.</title>
        <authorList>
            <person name="Liu J."/>
            <person name="Shi C."/>
            <person name="Shi C.C."/>
            <person name="Li W."/>
            <person name="Zhang Q.J."/>
            <person name="Zhang Y."/>
            <person name="Li K."/>
            <person name="Lu H.F."/>
            <person name="Shi C."/>
            <person name="Zhu S.T."/>
            <person name="Xiao Z.Y."/>
            <person name="Nan H."/>
            <person name="Yue Y."/>
            <person name="Zhu X.G."/>
            <person name="Wu Y."/>
            <person name="Hong X.N."/>
            <person name="Fan G.Y."/>
            <person name="Tong Y."/>
            <person name="Zhang D."/>
            <person name="Mao C.L."/>
            <person name="Liu Y.L."/>
            <person name="Hao S.J."/>
            <person name="Liu W.Q."/>
            <person name="Lv M.Q."/>
            <person name="Zhang H.B."/>
            <person name="Liu Y."/>
            <person name="Hu-Tang G.R."/>
            <person name="Wang J.P."/>
            <person name="Wang J.H."/>
            <person name="Sun Y.H."/>
            <person name="Ni S.B."/>
            <person name="Chen W.B."/>
            <person name="Zhang X.C."/>
            <person name="Jiao Y.N."/>
            <person name="Eichler E.E."/>
            <person name="Li G.H."/>
            <person name="Liu X."/>
            <person name="Gao L.Z."/>
        </authorList>
    </citation>
    <scope>NUCLEOTIDE SEQUENCE [LARGE SCALE GENOMIC DNA]</scope>
    <source>
        <strain evidence="4">cv. GT1</strain>
        <tissue evidence="3">Leaf</tissue>
    </source>
</reference>
<comment type="caution">
    <text evidence="3">The sequence shown here is derived from an EMBL/GenBank/DDBJ whole genome shotgun (WGS) entry which is preliminary data.</text>
</comment>
<dbReference type="GO" id="GO:0008270">
    <property type="term" value="F:zinc ion binding"/>
    <property type="evidence" value="ECO:0007669"/>
    <property type="project" value="UniProtKB-KW"/>
</dbReference>
<accession>A0A6A6LHT7</accession>
<proteinExistence type="inferred from homology"/>
<dbReference type="AlphaFoldDB" id="A0A6A6LHT7"/>
<keyword evidence="1" id="KW-0479">Metal-binding</keyword>
<evidence type="ECO:0000256" key="2">
    <source>
        <dbReference type="SAM" id="MobiDB-lite"/>
    </source>
</evidence>
<keyword evidence="1" id="KW-0862">Zinc</keyword>
<evidence type="ECO:0000313" key="4">
    <source>
        <dbReference type="Proteomes" id="UP000467840"/>
    </source>
</evidence>
<dbReference type="PANTHER" id="PTHR20973">
    <property type="entry name" value="NON-SMC ELEMENT 1-RELATED"/>
    <property type="match status" value="1"/>
</dbReference>
<feature type="compositionally biased region" description="Low complexity" evidence="2">
    <location>
        <begin position="237"/>
        <end position="246"/>
    </location>
</feature>
<dbReference type="InterPro" id="IPR011513">
    <property type="entry name" value="Nse1"/>
</dbReference>
<keyword evidence="1" id="KW-0863">Zinc-finger</keyword>
<dbReference type="Proteomes" id="UP000467840">
    <property type="component" value="Chromosome 4"/>
</dbReference>
<protein>
    <recommendedName>
        <fullName evidence="1">Non-structural maintenance of chromosomes element 1 homolog</fullName>
        <ecNumber evidence="1">2.3.2.27</ecNumber>
    </recommendedName>
</protein>
<keyword evidence="1" id="KW-0833">Ubl conjugation pathway</keyword>
<comment type="subunit">
    <text evidence="1">Component of the Smc5-Smc6 complex.</text>
</comment>